<organism evidence="2 3">
    <name type="scientific">Panicum virgatum</name>
    <name type="common">Blackwell switchgrass</name>
    <dbReference type="NCBI Taxonomy" id="38727"/>
    <lineage>
        <taxon>Eukaryota</taxon>
        <taxon>Viridiplantae</taxon>
        <taxon>Streptophyta</taxon>
        <taxon>Embryophyta</taxon>
        <taxon>Tracheophyta</taxon>
        <taxon>Spermatophyta</taxon>
        <taxon>Magnoliopsida</taxon>
        <taxon>Liliopsida</taxon>
        <taxon>Poales</taxon>
        <taxon>Poaceae</taxon>
        <taxon>PACMAD clade</taxon>
        <taxon>Panicoideae</taxon>
        <taxon>Panicodae</taxon>
        <taxon>Paniceae</taxon>
        <taxon>Panicinae</taxon>
        <taxon>Panicum</taxon>
        <taxon>Panicum sect. Hiantes</taxon>
    </lineage>
</organism>
<keyword evidence="3" id="KW-1185">Reference proteome</keyword>
<reference evidence="2" key="1">
    <citation type="submission" date="2020-05" db="EMBL/GenBank/DDBJ databases">
        <title>WGS assembly of Panicum virgatum.</title>
        <authorList>
            <person name="Lovell J.T."/>
            <person name="Jenkins J."/>
            <person name="Shu S."/>
            <person name="Juenger T.E."/>
            <person name="Schmutz J."/>
        </authorList>
    </citation>
    <scope>NUCLEOTIDE SEQUENCE</scope>
    <source>
        <strain evidence="2">AP13</strain>
    </source>
</reference>
<evidence type="ECO:0000256" key="1">
    <source>
        <dbReference type="SAM" id="MobiDB-lite"/>
    </source>
</evidence>
<protein>
    <submittedName>
        <fullName evidence="2">Uncharacterized protein</fullName>
    </submittedName>
</protein>
<sequence>MQTAAAAANHQQPLLAKPQPSGDPAVAQAHRAAIFRRPSAPASTPPPDAPTCRLQLHFPAPFPRVSGSTGRCARLEDTERRAPRQQRIEGSEEPNAPKRGYAISAAFGRHGVCALPEEDAHALFAEIAESIELRLAALPLTEKAAVEGRHMLKGLQASAPRDTHALRICMRRCRGRSVNALQSARLLTAVRFPGSVKKSTAVFIKMAKGNPAAVCPL</sequence>
<gene>
    <name evidence="2" type="ORF">PVAP13_9KG383600</name>
</gene>
<evidence type="ECO:0000313" key="2">
    <source>
        <dbReference type="EMBL" id="KAG2551223.1"/>
    </source>
</evidence>
<name>A0A8T0NPN8_PANVG</name>
<feature type="region of interest" description="Disordered" evidence="1">
    <location>
        <begin position="1"/>
        <end position="51"/>
    </location>
</feature>
<feature type="compositionally biased region" description="Basic and acidic residues" evidence="1">
    <location>
        <begin position="73"/>
        <end position="90"/>
    </location>
</feature>
<feature type="region of interest" description="Disordered" evidence="1">
    <location>
        <begin position="65"/>
        <end position="98"/>
    </location>
</feature>
<evidence type="ECO:0000313" key="3">
    <source>
        <dbReference type="Proteomes" id="UP000823388"/>
    </source>
</evidence>
<dbReference type="Proteomes" id="UP000823388">
    <property type="component" value="Chromosome 9K"/>
</dbReference>
<dbReference type="EMBL" id="CM029053">
    <property type="protein sequence ID" value="KAG2551223.1"/>
    <property type="molecule type" value="Genomic_DNA"/>
</dbReference>
<dbReference type="AlphaFoldDB" id="A0A8T0NPN8"/>
<accession>A0A8T0NPN8</accession>
<comment type="caution">
    <text evidence="2">The sequence shown here is derived from an EMBL/GenBank/DDBJ whole genome shotgun (WGS) entry which is preliminary data.</text>
</comment>
<proteinExistence type="predicted"/>